<dbReference type="SUPFAM" id="SSF54001">
    <property type="entry name" value="Cysteine proteinases"/>
    <property type="match status" value="1"/>
</dbReference>
<name>A0A4Z0GXW1_9BACI</name>
<dbReference type="PROSITE" id="PS00639">
    <property type="entry name" value="THIOL_PROTEASE_HIS"/>
    <property type="match status" value="1"/>
</dbReference>
<protein>
    <submittedName>
        <fullName evidence="3">Thiol protease aleurain</fullName>
    </submittedName>
</protein>
<dbReference type="InterPro" id="IPR013128">
    <property type="entry name" value="Peptidase_C1A"/>
</dbReference>
<dbReference type="PANTHER" id="PTHR12411">
    <property type="entry name" value="CYSTEINE PROTEASE FAMILY C1-RELATED"/>
    <property type="match status" value="1"/>
</dbReference>
<dbReference type="RefSeq" id="WP_135328506.1">
    <property type="nucleotide sequence ID" value="NZ_SRJC01000006.1"/>
</dbReference>
<dbReference type="InterPro" id="IPR038765">
    <property type="entry name" value="Papain-like_cys_pep_sf"/>
</dbReference>
<gene>
    <name evidence="3" type="ORF">E4663_16935</name>
</gene>
<keyword evidence="4" id="KW-1185">Reference proteome</keyword>
<dbReference type="Proteomes" id="UP000297982">
    <property type="component" value="Unassembled WGS sequence"/>
</dbReference>
<sequence>MTKKYNFKIDLRGNFTEVRDQGSRGTCTAFAVTGCHEQHRDSLEKLSEEFLFSCAKHVHGSNDNSGVSIPSAFQSIKTWGQTTNTLLPYDAYAQKPMKLSSIEPIILKDASNRKICNYDSIRPDVSEIELHLGKERAVITGVSVQPTFWMANEANDYLIDVPQADSMEGLHAVLIVGYGEKNDGKKFFIIRNSWGSSWGDDGYAYLSYEYFMKYNLGAWFLPKGA</sequence>
<proteinExistence type="inferred from homology"/>
<dbReference type="GO" id="GO:0006508">
    <property type="term" value="P:proteolysis"/>
    <property type="evidence" value="ECO:0007669"/>
    <property type="project" value="UniProtKB-KW"/>
</dbReference>
<dbReference type="CDD" id="cd02619">
    <property type="entry name" value="Peptidase_C1"/>
    <property type="match status" value="1"/>
</dbReference>
<dbReference type="InterPro" id="IPR000668">
    <property type="entry name" value="Peptidase_C1A_C"/>
</dbReference>
<dbReference type="PROSITE" id="PS51257">
    <property type="entry name" value="PROKAR_LIPOPROTEIN"/>
    <property type="match status" value="1"/>
</dbReference>
<dbReference type="SMART" id="SM00645">
    <property type="entry name" value="Pept_C1"/>
    <property type="match status" value="1"/>
</dbReference>
<evidence type="ECO:0000313" key="3">
    <source>
        <dbReference type="EMBL" id="TGB01484.1"/>
    </source>
</evidence>
<dbReference type="Gene3D" id="3.90.70.10">
    <property type="entry name" value="Cysteine proteinases"/>
    <property type="match status" value="1"/>
</dbReference>
<dbReference type="EMBL" id="SRJC01000006">
    <property type="protein sequence ID" value="TGB01484.1"/>
    <property type="molecule type" value="Genomic_DNA"/>
</dbReference>
<dbReference type="InterPro" id="IPR025660">
    <property type="entry name" value="Pept_his_AS"/>
</dbReference>
<accession>A0A4Z0GXW1</accession>
<evidence type="ECO:0000256" key="1">
    <source>
        <dbReference type="ARBA" id="ARBA00008455"/>
    </source>
</evidence>
<evidence type="ECO:0000259" key="2">
    <source>
        <dbReference type="SMART" id="SM00645"/>
    </source>
</evidence>
<comment type="caution">
    <text evidence="3">The sequence shown here is derived from an EMBL/GenBank/DDBJ whole genome shotgun (WGS) entry which is preliminary data.</text>
</comment>
<organism evidence="3 4">
    <name type="scientific">Halobacillus salinus</name>
    <dbReference type="NCBI Taxonomy" id="192814"/>
    <lineage>
        <taxon>Bacteria</taxon>
        <taxon>Bacillati</taxon>
        <taxon>Bacillota</taxon>
        <taxon>Bacilli</taxon>
        <taxon>Bacillales</taxon>
        <taxon>Bacillaceae</taxon>
        <taxon>Halobacillus</taxon>
    </lineage>
</organism>
<evidence type="ECO:0000313" key="4">
    <source>
        <dbReference type="Proteomes" id="UP000297982"/>
    </source>
</evidence>
<feature type="domain" description="Peptidase C1A papain C-terminal" evidence="2">
    <location>
        <begin position="5"/>
        <end position="212"/>
    </location>
</feature>
<dbReference type="GO" id="GO:0008234">
    <property type="term" value="F:cysteine-type peptidase activity"/>
    <property type="evidence" value="ECO:0007669"/>
    <property type="project" value="InterPro"/>
</dbReference>
<dbReference type="AlphaFoldDB" id="A0A4Z0GXW1"/>
<comment type="similarity">
    <text evidence="1">Belongs to the peptidase C1 family.</text>
</comment>
<dbReference type="Pfam" id="PF00112">
    <property type="entry name" value="Peptidase_C1"/>
    <property type="match status" value="1"/>
</dbReference>
<reference evidence="3 4" key="1">
    <citation type="journal article" date="2003" name="Int. J. Syst. Evol. Microbiol.">
        <title>Halobacillus salinus sp. nov., isolated from a salt lake on the coast of the East Sea in Korea.</title>
        <authorList>
            <person name="Yoon J.H."/>
            <person name="Kang K.H."/>
            <person name="Park Y.H."/>
        </authorList>
    </citation>
    <scope>NUCLEOTIDE SEQUENCE [LARGE SCALE GENOMIC DNA]</scope>
    <source>
        <strain evidence="3 4">HSL-3</strain>
    </source>
</reference>
<keyword evidence="3" id="KW-0378">Hydrolase</keyword>
<keyword evidence="3" id="KW-0645">Protease</keyword>